<keyword evidence="4" id="KW-1185">Reference proteome</keyword>
<dbReference type="InterPro" id="IPR036188">
    <property type="entry name" value="FAD/NAD-bd_sf"/>
</dbReference>
<dbReference type="Pfam" id="PF01266">
    <property type="entry name" value="DAO"/>
    <property type="match status" value="1"/>
</dbReference>
<dbReference type="SUPFAM" id="SSF51905">
    <property type="entry name" value="FAD/NAD(P)-binding domain"/>
    <property type="match status" value="1"/>
</dbReference>
<sequence length="356" mass="37001">MSDFLIIGGGIAGVSLAAKLAPLGSVHLVEGESHLAYHASGRSAALYEPKYGPPAIVALSEASDGELRGAGVLSPRGLMLVAGAEDMASFDGETTALGLDPITVDEARRLVPILSPDALHAAAYSERAWDIDTDRLVQGYARAARDQGATIETGAQVTAIRRDALGWVVETAKGDRQAKVLINAAGAWVDQVAAMAGAAPLGFTPLRRSMARIPAPDGHDITGWPMMFGSGEGWYAKPDAGALIVSPAEEHGMDPHDAWADDMVLAEGLARYEAMVTVPVTRLVASWAGLRTFSPDRAPVFGPDASVPDLFWCAGQGGYGFQSAPGASSFLADLIAGRATGYDAGFVKSVSPGRFA</sequence>
<proteinExistence type="predicted"/>
<accession>A0A2S8S2T8</accession>
<protein>
    <submittedName>
        <fullName evidence="3">Glycine/D-amino acid oxidase-like deaminating enzyme</fullName>
    </submittedName>
</protein>
<dbReference type="PANTHER" id="PTHR13847:SF287">
    <property type="entry name" value="FAD-DEPENDENT OXIDOREDUCTASE DOMAIN-CONTAINING PROTEIN 1"/>
    <property type="match status" value="1"/>
</dbReference>
<dbReference type="OrthoDB" id="7421214at2"/>
<evidence type="ECO:0000259" key="2">
    <source>
        <dbReference type="Pfam" id="PF01266"/>
    </source>
</evidence>
<reference evidence="3 4" key="1">
    <citation type="submission" date="2018-02" db="EMBL/GenBank/DDBJ databases">
        <title>Genomic Encyclopedia of Archaeal and Bacterial Type Strains, Phase II (KMG-II): from individual species to whole genera.</title>
        <authorList>
            <person name="Goeker M."/>
        </authorList>
    </citation>
    <scope>NUCLEOTIDE SEQUENCE [LARGE SCALE GENOMIC DNA]</scope>
    <source>
        <strain evidence="3 4">DSM 18921</strain>
    </source>
</reference>
<organism evidence="3 4">
    <name type="scientific">Albidovulum denitrificans</name>
    <dbReference type="NCBI Taxonomy" id="404881"/>
    <lineage>
        <taxon>Bacteria</taxon>
        <taxon>Pseudomonadati</taxon>
        <taxon>Pseudomonadota</taxon>
        <taxon>Alphaproteobacteria</taxon>
        <taxon>Rhodobacterales</taxon>
        <taxon>Paracoccaceae</taxon>
        <taxon>Albidovulum</taxon>
    </lineage>
</organism>
<dbReference type="Gene3D" id="3.50.50.60">
    <property type="entry name" value="FAD/NAD(P)-binding domain"/>
    <property type="match status" value="1"/>
</dbReference>
<name>A0A2S8S2T8_9RHOB</name>
<dbReference type="EMBL" id="PVEP01000011">
    <property type="protein sequence ID" value="PQV55120.1"/>
    <property type="molecule type" value="Genomic_DNA"/>
</dbReference>
<dbReference type="Gene3D" id="3.30.9.10">
    <property type="entry name" value="D-Amino Acid Oxidase, subunit A, domain 2"/>
    <property type="match status" value="1"/>
</dbReference>
<keyword evidence="1" id="KW-0560">Oxidoreductase</keyword>
<evidence type="ECO:0000313" key="3">
    <source>
        <dbReference type="EMBL" id="PQV55120.1"/>
    </source>
</evidence>
<evidence type="ECO:0000313" key="4">
    <source>
        <dbReference type="Proteomes" id="UP000238338"/>
    </source>
</evidence>
<dbReference type="AlphaFoldDB" id="A0A2S8S2T8"/>
<comment type="caution">
    <text evidence="3">The sequence shown here is derived from an EMBL/GenBank/DDBJ whole genome shotgun (WGS) entry which is preliminary data.</text>
</comment>
<dbReference type="RefSeq" id="WP_105516188.1">
    <property type="nucleotide sequence ID" value="NZ_PVEP01000011.1"/>
</dbReference>
<feature type="domain" description="FAD dependent oxidoreductase" evidence="2">
    <location>
        <begin position="3"/>
        <end position="334"/>
    </location>
</feature>
<dbReference type="PANTHER" id="PTHR13847">
    <property type="entry name" value="SARCOSINE DEHYDROGENASE-RELATED"/>
    <property type="match status" value="1"/>
</dbReference>
<evidence type="ECO:0000256" key="1">
    <source>
        <dbReference type="ARBA" id="ARBA00023002"/>
    </source>
</evidence>
<dbReference type="Proteomes" id="UP000238338">
    <property type="component" value="Unassembled WGS sequence"/>
</dbReference>
<dbReference type="GO" id="GO:0005737">
    <property type="term" value="C:cytoplasm"/>
    <property type="evidence" value="ECO:0007669"/>
    <property type="project" value="TreeGrafter"/>
</dbReference>
<gene>
    <name evidence="3" type="ORF">LX70_03638</name>
</gene>
<dbReference type="InterPro" id="IPR006076">
    <property type="entry name" value="FAD-dep_OxRdtase"/>
</dbReference>
<dbReference type="GO" id="GO:0016491">
    <property type="term" value="F:oxidoreductase activity"/>
    <property type="evidence" value="ECO:0007669"/>
    <property type="project" value="UniProtKB-KW"/>
</dbReference>